<proteinExistence type="predicted"/>
<keyword evidence="2" id="KW-1185">Reference proteome</keyword>
<sequence length="185" mass="21048">MTSLSLNVGNFITIRPTSRNNYHLWREQALALIESQELVGLLTNEDPTPTKYTIPDPTDTTNAENFILKLINNFIAWRKSDRLLCGWIIKILSEDTLGLVVGLDTAHAVTYLRKEDDNTIGEHLRTFKGLCDSLATIGKIVLDKEKVFCLLTSLDPQYETFTTTKLKPPRPSYFELVSQLQNFDQ</sequence>
<reference evidence="2" key="1">
    <citation type="journal article" date="2023" name="G3 (Bethesda)">
        <title>Genome assembly and association tests identify interacting loci associated with vigor, precocity, and sex in interspecific pistachio rootstocks.</title>
        <authorList>
            <person name="Palmer W."/>
            <person name="Jacygrad E."/>
            <person name="Sagayaradj S."/>
            <person name="Cavanaugh K."/>
            <person name="Han R."/>
            <person name="Bertier L."/>
            <person name="Beede B."/>
            <person name="Kafkas S."/>
            <person name="Golino D."/>
            <person name="Preece J."/>
            <person name="Michelmore R."/>
        </authorList>
    </citation>
    <scope>NUCLEOTIDE SEQUENCE [LARGE SCALE GENOMIC DNA]</scope>
</reference>
<comment type="caution">
    <text evidence="1">The sequence shown here is derived from an EMBL/GenBank/DDBJ whole genome shotgun (WGS) entry which is preliminary data.</text>
</comment>
<dbReference type="EMBL" id="CM047903">
    <property type="protein sequence ID" value="KAJ0092382.1"/>
    <property type="molecule type" value="Genomic_DNA"/>
</dbReference>
<accession>A0ACC1B0F9</accession>
<organism evidence="1 2">
    <name type="scientific">Pistacia atlantica</name>
    <dbReference type="NCBI Taxonomy" id="434234"/>
    <lineage>
        <taxon>Eukaryota</taxon>
        <taxon>Viridiplantae</taxon>
        <taxon>Streptophyta</taxon>
        <taxon>Embryophyta</taxon>
        <taxon>Tracheophyta</taxon>
        <taxon>Spermatophyta</taxon>
        <taxon>Magnoliopsida</taxon>
        <taxon>eudicotyledons</taxon>
        <taxon>Gunneridae</taxon>
        <taxon>Pentapetalae</taxon>
        <taxon>rosids</taxon>
        <taxon>malvids</taxon>
        <taxon>Sapindales</taxon>
        <taxon>Anacardiaceae</taxon>
        <taxon>Pistacia</taxon>
    </lineage>
</organism>
<evidence type="ECO:0000313" key="1">
    <source>
        <dbReference type="EMBL" id="KAJ0092382.1"/>
    </source>
</evidence>
<name>A0ACC1B0F9_9ROSI</name>
<gene>
    <name evidence="1" type="ORF">Patl1_25658</name>
</gene>
<protein>
    <submittedName>
        <fullName evidence="1">Uncharacterized protein</fullName>
    </submittedName>
</protein>
<evidence type="ECO:0000313" key="2">
    <source>
        <dbReference type="Proteomes" id="UP001164250"/>
    </source>
</evidence>
<dbReference type="Proteomes" id="UP001164250">
    <property type="component" value="Chromosome 7"/>
</dbReference>